<protein>
    <submittedName>
        <fullName evidence="1">AAEL002664-PA</fullName>
    </submittedName>
</protein>
<reference evidence="1" key="2">
    <citation type="journal article" date="2007" name="Science">
        <title>Genome sequence of Aedes aegypti, a major arbovirus vector.</title>
        <authorList>
            <person name="Nene V."/>
            <person name="Wortman J.R."/>
            <person name="Lawson D."/>
            <person name="Haas B."/>
            <person name="Kodira C."/>
            <person name="Tu Z.J."/>
            <person name="Loftus B."/>
            <person name="Xi Z."/>
            <person name="Megy K."/>
            <person name="Grabherr M."/>
            <person name="Ren Q."/>
            <person name="Zdobnov E.M."/>
            <person name="Lobo N.F."/>
            <person name="Campbell K.S."/>
            <person name="Brown S.E."/>
            <person name="Bonaldo M.F."/>
            <person name="Zhu J."/>
            <person name="Sinkins S.P."/>
            <person name="Hogenkamp D.G."/>
            <person name="Amedeo P."/>
            <person name="Arensburger P."/>
            <person name="Atkinson P.W."/>
            <person name="Bidwell S."/>
            <person name="Biedler J."/>
            <person name="Birney E."/>
            <person name="Bruggner R.V."/>
            <person name="Costas J."/>
            <person name="Coy M.R."/>
            <person name="Crabtree J."/>
            <person name="Crawford M."/>
            <person name="Debruyn B."/>
            <person name="Decaprio D."/>
            <person name="Eiglmeier K."/>
            <person name="Eisenstadt E."/>
            <person name="El-Dorry H."/>
            <person name="Gelbart W.M."/>
            <person name="Gomes S.L."/>
            <person name="Hammond M."/>
            <person name="Hannick L.I."/>
            <person name="Hogan J.R."/>
            <person name="Holmes M.H."/>
            <person name="Jaffe D."/>
            <person name="Johnston J.S."/>
            <person name="Kennedy R.C."/>
            <person name="Koo H."/>
            <person name="Kravitz S."/>
            <person name="Kriventseva E.V."/>
            <person name="Kulp D."/>
            <person name="Labutti K."/>
            <person name="Lee E."/>
            <person name="Li S."/>
            <person name="Lovin D.D."/>
            <person name="Mao C."/>
            <person name="Mauceli E."/>
            <person name="Menck C.F."/>
            <person name="Miller J.R."/>
            <person name="Montgomery P."/>
            <person name="Mori A."/>
            <person name="Nascimento A.L."/>
            <person name="Naveira H.F."/>
            <person name="Nusbaum C."/>
            <person name="O'leary S."/>
            <person name="Orvis J."/>
            <person name="Pertea M."/>
            <person name="Quesneville H."/>
            <person name="Reidenbach K.R."/>
            <person name="Rogers Y.H."/>
            <person name="Roth C.W."/>
            <person name="Schneider J.R."/>
            <person name="Schatz M."/>
            <person name="Shumway M."/>
            <person name="Stanke M."/>
            <person name="Stinson E.O."/>
            <person name="Tubio J.M."/>
            <person name="Vanzee J.P."/>
            <person name="Verjovski-Almeida S."/>
            <person name="Werner D."/>
            <person name="White O."/>
            <person name="Wyder S."/>
            <person name="Zeng Q."/>
            <person name="Zhao Q."/>
            <person name="Zhao Y."/>
            <person name="Hill C.A."/>
            <person name="Raikhel A.S."/>
            <person name="Soares M.B."/>
            <person name="Knudson D.L."/>
            <person name="Lee N.H."/>
            <person name="Galagan J."/>
            <person name="Salzberg S.L."/>
            <person name="Paulsen I.T."/>
            <person name="Dimopoulos G."/>
            <person name="Collins F.H."/>
            <person name="Birren B."/>
            <person name="Fraser-Liggett C.M."/>
            <person name="Severson D.W."/>
        </authorList>
    </citation>
    <scope>NUCLEOTIDE SEQUENCE [LARGE SCALE GENOMIC DNA]</scope>
    <source>
        <strain evidence="1">Liverpool</strain>
    </source>
</reference>
<name>Q17HI2_AEDAE</name>
<evidence type="ECO:0000313" key="1">
    <source>
        <dbReference type="EMBL" id="EAT46125.1"/>
    </source>
</evidence>
<organism evidence="1 2">
    <name type="scientific">Aedes aegypti</name>
    <name type="common">Yellowfever mosquito</name>
    <name type="synonym">Culex aegypti</name>
    <dbReference type="NCBI Taxonomy" id="7159"/>
    <lineage>
        <taxon>Eukaryota</taxon>
        <taxon>Metazoa</taxon>
        <taxon>Ecdysozoa</taxon>
        <taxon>Arthropoda</taxon>
        <taxon>Hexapoda</taxon>
        <taxon>Insecta</taxon>
        <taxon>Pterygota</taxon>
        <taxon>Neoptera</taxon>
        <taxon>Endopterygota</taxon>
        <taxon>Diptera</taxon>
        <taxon>Nematocera</taxon>
        <taxon>Culicoidea</taxon>
        <taxon>Culicidae</taxon>
        <taxon>Culicinae</taxon>
        <taxon>Aedini</taxon>
        <taxon>Aedes</taxon>
        <taxon>Stegomyia</taxon>
    </lineage>
</organism>
<reference evidence="1" key="1">
    <citation type="submission" date="2005-10" db="EMBL/GenBank/DDBJ databases">
        <authorList>
            <person name="Loftus B.J."/>
            <person name="Nene V.M."/>
            <person name="Hannick L.I."/>
            <person name="Bidwell S."/>
            <person name="Haas B."/>
            <person name="Amedeo P."/>
            <person name="Orvis J."/>
            <person name="Wortman J.R."/>
            <person name="White O.R."/>
            <person name="Salzberg S."/>
            <person name="Shumway M."/>
            <person name="Koo H."/>
            <person name="Zhao Y."/>
            <person name="Holmes M."/>
            <person name="Miller J."/>
            <person name="Schatz M."/>
            <person name="Pop M."/>
            <person name="Pai G."/>
            <person name="Utterback T."/>
            <person name="Rogers Y.-H."/>
            <person name="Kravitz S."/>
            <person name="Fraser C.M."/>
        </authorList>
    </citation>
    <scope>NUCLEOTIDE SEQUENCE</scope>
    <source>
        <strain evidence="1">Liverpool</strain>
    </source>
</reference>
<sequence>MRWSIGDGYDPISGSRSMLLKCLIQSLPTTFIQLGGISANLEEIKDKFFLENKWVSMVHGPVDSLRFDAGKGFVLERENSQWWRRFRCRAKKYAGPPPAVIDCPLPENTT</sequence>
<dbReference type="Proteomes" id="UP000682892">
    <property type="component" value="Chromosome 2"/>
</dbReference>
<gene>
    <name evidence="1" type="ORF">AaeL_AAEL002664</name>
</gene>
<reference evidence="1" key="3">
    <citation type="submission" date="2012-09" db="EMBL/GenBank/DDBJ databases">
        <authorList>
            <consortium name="VectorBase"/>
        </authorList>
    </citation>
    <scope>NUCLEOTIDE SEQUENCE</scope>
    <source>
        <strain evidence="1">Liverpool</strain>
    </source>
</reference>
<dbReference type="PaxDb" id="7159-AAEL002664-PA"/>
<evidence type="ECO:0000313" key="2">
    <source>
        <dbReference type="Proteomes" id="UP000682892"/>
    </source>
</evidence>
<dbReference type="HOGENOM" id="CLU_2173086_0_0_1"/>
<dbReference type="AlphaFoldDB" id="Q17HI2"/>
<dbReference type="EMBL" id="CH477248">
    <property type="protein sequence ID" value="EAT46125.1"/>
    <property type="molecule type" value="Genomic_DNA"/>
</dbReference>
<proteinExistence type="predicted"/>
<accession>Q17HI2</accession>